<dbReference type="EMBL" id="KV454426">
    <property type="protein sequence ID" value="ODQ82935.1"/>
    <property type="molecule type" value="Genomic_DNA"/>
</dbReference>
<sequence length="98" mass="11538">MYGPPLFCWPSWEFTCLLHAASLPTIQAQYIEQLSRTFWPTFFRSASKINQHRILARLRTRGNLRAHTMHHSYTESTKLGFLVESSRTGQTGWARYYQ</sequence>
<protein>
    <recommendedName>
        <fullName evidence="4">Secreted protein</fullName>
    </recommendedName>
</protein>
<evidence type="ECO:0000313" key="2">
    <source>
        <dbReference type="EMBL" id="ODQ82935.1"/>
    </source>
</evidence>
<accession>A0A1E3QZ92</accession>
<dbReference type="RefSeq" id="XP_018988263.1">
    <property type="nucleotide sequence ID" value="XM_019132691.1"/>
</dbReference>
<keyword evidence="1" id="KW-0732">Signal</keyword>
<organism evidence="2 3">
    <name type="scientific">Babjeviella inositovora NRRL Y-12698</name>
    <dbReference type="NCBI Taxonomy" id="984486"/>
    <lineage>
        <taxon>Eukaryota</taxon>
        <taxon>Fungi</taxon>
        <taxon>Dikarya</taxon>
        <taxon>Ascomycota</taxon>
        <taxon>Saccharomycotina</taxon>
        <taxon>Pichiomycetes</taxon>
        <taxon>Serinales incertae sedis</taxon>
        <taxon>Babjeviella</taxon>
    </lineage>
</organism>
<reference evidence="3" key="1">
    <citation type="submission" date="2016-05" db="EMBL/GenBank/DDBJ databases">
        <title>Comparative genomics of biotechnologically important yeasts.</title>
        <authorList>
            <consortium name="DOE Joint Genome Institute"/>
            <person name="Riley R."/>
            <person name="Haridas S."/>
            <person name="Wolfe K.H."/>
            <person name="Lopes M.R."/>
            <person name="Hittinger C.T."/>
            <person name="Goker M."/>
            <person name="Salamov A."/>
            <person name="Wisecaver J."/>
            <person name="Long T.M."/>
            <person name="Aerts A.L."/>
            <person name="Barry K."/>
            <person name="Choi C."/>
            <person name="Clum A."/>
            <person name="Coughlan A.Y."/>
            <person name="Deshpande S."/>
            <person name="Douglass A.P."/>
            <person name="Hanson S.J."/>
            <person name="Klenk H.-P."/>
            <person name="Labutti K."/>
            <person name="Lapidus A."/>
            <person name="Lindquist E."/>
            <person name="Lipzen A."/>
            <person name="Meier-Kolthoff J.P."/>
            <person name="Ohm R.A."/>
            <person name="Otillar R.P."/>
            <person name="Pangilinan J."/>
            <person name="Peng Y."/>
            <person name="Rokas A."/>
            <person name="Rosa C.A."/>
            <person name="Scheuner C."/>
            <person name="Sibirny A.A."/>
            <person name="Slot J.C."/>
            <person name="Stielow J.B."/>
            <person name="Sun H."/>
            <person name="Kurtzman C.P."/>
            <person name="Blackwell M."/>
            <person name="Grigoriev I.V."/>
            <person name="Jeffries T.W."/>
        </authorList>
    </citation>
    <scope>NUCLEOTIDE SEQUENCE [LARGE SCALE GENOMIC DNA]</scope>
    <source>
        <strain evidence="3">NRRL Y-12698</strain>
    </source>
</reference>
<evidence type="ECO:0000256" key="1">
    <source>
        <dbReference type="SAM" id="SignalP"/>
    </source>
</evidence>
<evidence type="ECO:0000313" key="3">
    <source>
        <dbReference type="Proteomes" id="UP000094336"/>
    </source>
</evidence>
<gene>
    <name evidence="2" type="ORF">BABINDRAFT_78580</name>
</gene>
<keyword evidence="3" id="KW-1185">Reference proteome</keyword>
<name>A0A1E3QZ92_9ASCO</name>
<evidence type="ECO:0008006" key="4">
    <source>
        <dbReference type="Google" id="ProtNLM"/>
    </source>
</evidence>
<dbReference type="GeneID" id="30150544"/>
<feature type="chain" id="PRO_5009134476" description="Secreted protein" evidence="1">
    <location>
        <begin position="29"/>
        <end position="98"/>
    </location>
</feature>
<dbReference type="Proteomes" id="UP000094336">
    <property type="component" value="Unassembled WGS sequence"/>
</dbReference>
<feature type="signal peptide" evidence="1">
    <location>
        <begin position="1"/>
        <end position="28"/>
    </location>
</feature>
<proteinExistence type="predicted"/>
<dbReference type="AlphaFoldDB" id="A0A1E3QZ92"/>